<protein>
    <submittedName>
        <fullName evidence="1">Uncharacterized protein</fullName>
    </submittedName>
</protein>
<name>A0A1S1Z0R8_FLAPC</name>
<keyword evidence="2" id="KW-1185">Reference proteome</keyword>
<gene>
    <name evidence="1" type="ORF">NH26_11050</name>
</gene>
<comment type="caution">
    <text evidence="1">The sequence shown here is derived from an EMBL/GenBank/DDBJ whole genome shotgun (WGS) entry which is preliminary data.</text>
</comment>
<evidence type="ECO:0000313" key="2">
    <source>
        <dbReference type="Proteomes" id="UP000179797"/>
    </source>
</evidence>
<dbReference type="EMBL" id="JRYR02000001">
    <property type="protein sequence ID" value="OHX66856.1"/>
    <property type="molecule type" value="Genomic_DNA"/>
</dbReference>
<organism evidence="1 2">
    <name type="scientific">Flammeovirga pacifica</name>
    <dbReference type="NCBI Taxonomy" id="915059"/>
    <lineage>
        <taxon>Bacteria</taxon>
        <taxon>Pseudomonadati</taxon>
        <taxon>Bacteroidota</taxon>
        <taxon>Cytophagia</taxon>
        <taxon>Cytophagales</taxon>
        <taxon>Flammeovirgaceae</taxon>
        <taxon>Flammeovirga</taxon>
    </lineage>
</organism>
<proteinExistence type="predicted"/>
<evidence type="ECO:0000313" key="1">
    <source>
        <dbReference type="EMBL" id="OHX66856.1"/>
    </source>
</evidence>
<sequence>MMISVVIGLTTTNNFLSLDNYDLKKIIHLDSKAAKKSIKVSGINTNLSQPIHGELGNFDNIYIKISSTNSISLLDIEHDGFTVHAADQKESNENVNLIGLTFPLKHQKATILNLRKFINHSIKKKGNHIVKIKLCNKEEFENEEIIEKTIKIAVD</sequence>
<reference evidence="1 2" key="1">
    <citation type="journal article" date="2012" name="Int. J. Syst. Evol. Microbiol.">
        <title>Flammeovirga pacifica sp. nov., isolated from deep-sea sediment.</title>
        <authorList>
            <person name="Xu H."/>
            <person name="Fu Y."/>
            <person name="Yang N."/>
            <person name="Ding Z."/>
            <person name="Lai Q."/>
            <person name="Zeng R."/>
        </authorList>
    </citation>
    <scope>NUCLEOTIDE SEQUENCE [LARGE SCALE GENOMIC DNA]</scope>
    <source>
        <strain evidence="2">DSM 24597 / LMG 26175 / WPAGA1</strain>
    </source>
</reference>
<dbReference type="Proteomes" id="UP000179797">
    <property type="component" value="Unassembled WGS sequence"/>
</dbReference>
<dbReference type="AlphaFoldDB" id="A0A1S1Z0R8"/>
<accession>A0A1S1Z0R8</accession>